<feature type="compositionally biased region" description="Low complexity" evidence="1">
    <location>
        <begin position="138"/>
        <end position="162"/>
    </location>
</feature>
<dbReference type="InterPro" id="IPR036291">
    <property type="entry name" value="NAD(P)-bd_dom_sf"/>
</dbReference>
<gene>
    <name evidence="3" type="ORF">FB563_6494</name>
</gene>
<reference evidence="3 4" key="1">
    <citation type="submission" date="2019-06" db="EMBL/GenBank/DDBJ databases">
        <title>Sequencing the genomes of 1000 actinobacteria strains.</title>
        <authorList>
            <person name="Klenk H.-P."/>
        </authorList>
    </citation>
    <scope>NUCLEOTIDE SEQUENCE [LARGE SCALE GENOMIC DNA]</scope>
    <source>
        <strain evidence="3 4">DSM 41929</strain>
    </source>
</reference>
<dbReference type="RefSeq" id="WP_142219129.1">
    <property type="nucleotide sequence ID" value="NZ_JBPJFI010000001.1"/>
</dbReference>
<dbReference type="AlphaFoldDB" id="A0A542THR3"/>
<proteinExistence type="predicted"/>
<evidence type="ECO:0000313" key="4">
    <source>
        <dbReference type="Proteomes" id="UP000318103"/>
    </source>
</evidence>
<sequence length="185" mass="19146">MTIPWLITGAGGVLGRDLLARLRQDGEQAVGPAHGVSDLTDADTVDDMIDANRSRNVADRAARSAVHDAEAREADALRVGGGPRHLAEARAGTGARLIQVPTAQRSACGPIEPTGEQALLARRSRTRGTSYARPGCASRTGSYGSGSPSSPMGRPPGSGTTRAAGRRPGWAAFPALLNEKKGSAW</sequence>
<feature type="domain" description="RmlD-like substrate binding" evidence="2">
    <location>
        <begin position="6"/>
        <end position="102"/>
    </location>
</feature>
<evidence type="ECO:0000259" key="2">
    <source>
        <dbReference type="Pfam" id="PF04321"/>
    </source>
</evidence>
<dbReference type="EMBL" id="VFNX01000002">
    <property type="protein sequence ID" value="TQK86366.1"/>
    <property type="molecule type" value="Genomic_DNA"/>
</dbReference>
<protein>
    <submittedName>
        <fullName evidence="3">RmlD substrate binding domain-containing protein</fullName>
    </submittedName>
</protein>
<dbReference type="Proteomes" id="UP000318103">
    <property type="component" value="Unassembled WGS sequence"/>
</dbReference>
<evidence type="ECO:0000256" key="1">
    <source>
        <dbReference type="SAM" id="MobiDB-lite"/>
    </source>
</evidence>
<comment type="caution">
    <text evidence="3">The sequence shown here is derived from an EMBL/GenBank/DDBJ whole genome shotgun (WGS) entry which is preliminary data.</text>
</comment>
<dbReference type="Gene3D" id="3.40.50.720">
    <property type="entry name" value="NAD(P)-binding Rossmann-like Domain"/>
    <property type="match status" value="1"/>
</dbReference>
<dbReference type="InterPro" id="IPR029903">
    <property type="entry name" value="RmlD-like-bd"/>
</dbReference>
<name>A0A542THR3_9ACTN</name>
<keyword evidence="4" id="KW-1185">Reference proteome</keyword>
<dbReference type="Pfam" id="PF04321">
    <property type="entry name" value="RmlD_sub_bind"/>
    <property type="match status" value="1"/>
</dbReference>
<dbReference type="SUPFAM" id="SSF51735">
    <property type="entry name" value="NAD(P)-binding Rossmann-fold domains"/>
    <property type="match status" value="1"/>
</dbReference>
<dbReference type="OrthoDB" id="9803892at2"/>
<evidence type="ECO:0000313" key="3">
    <source>
        <dbReference type="EMBL" id="TQK86366.1"/>
    </source>
</evidence>
<accession>A0A542THR3</accession>
<feature type="region of interest" description="Disordered" evidence="1">
    <location>
        <begin position="123"/>
        <end position="170"/>
    </location>
</feature>
<organism evidence="3 4">
    <name type="scientific">Streptomyces puniciscabiei</name>
    <dbReference type="NCBI Taxonomy" id="164348"/>
    <lineage>
        <taxon>Bacteria</taxon>
        <taxon>Bacillati</taxon>
        <taxon>Actinomycetota</taxon>
        <taxon>Actinomycetes</taxon>
        <taxon>Kitasatosporales</taxon>
        <taxon>Streptomycetaceae</taxon>
        <taxon>Streptomyces</taxon>
    </lineage>
</organism>